<dbReference type="Proteomes" id="UP001501170">
    <property type="component" value="Unassembled WGS sequence"/>
</dbReference>
<dbReference type="Pfam" id="PF04075">
    <property type="entry name" value="F420H2_quin_red"/>
    <property type="match status" value="1"/>
</dbReference>
<comment type="caution">
    <text evidence="3">The sequence shown here is derived from an EMBL/GenBank/DDBJ whole genome shotgun (WGS) entry which is preliminary data.</text>
</comment>
<evidence type="ECO:0000313" key="3">
    <source>
        <dbReference type="EMBL" id="GAA2386848.1"/>
    </source>
</evidence>
<proteinExistence type="inferred from homology"/>
<comment type="catalytic activity">
    <reaction evidence="2">
        <text>oxidized coenzyme F420-(gamma-L-Glu)(n) + a quinol + H(+) = reduced coenzyme F420-(gamma-L-Glu)(n) + a quinone</text>
        <dbReference type="Rhea" id="RHEA:39663"/>
        <dbReference type="Rhea" id="RHEA-COMP:12939"/>
        <dbReference type="Rhea" id="RHEA-COMP:14378"/>
        <dbReference type="ChEBI" id="CHEBI:15378"/>
        <dbReference type="ChEBI" id="CHEBI:24646"/>
        <dbReference type="ChEBI" id="CHEBI:132124"/>
        <dbReference type="ChEBI" id="CHEBI:133980"/>
        <dbReference type="ChEBI" id="CHEBI:139511"/>
    </reaction>
</comment>
<gene>
    <name evidence="3" type="ORF">GCM10009855_28740</name>
</gene>
<evidence type="ECO:0000256" key="2">
    <source>
        <dbReference type="ARBA" id="ARBA00049106"/>
    </source>
</evidence>
<protein>
    <submittedName>
        <fullName evidence="3">Nitroreductase/quinone reductase family protein</fullName>
    </submittedName>
</protein>
<dbReference type="NCBIfam" id="TIGR00026">
    <property type="entry name" value="hi_GC_TIGR00026"/>
    <property type="match status" value="1"/>
</dbReference>
<organism evidence="3 4">
    <name type="scientific">Gordonia cholesterolivorans</name>
    <dbReference type="NCBI Taxonomy" id="559625"/>
    <lineage>
        <taxon>Bacteria</taxon>
        <taxon>Bacillati</taxon>
        <taxon>Actinomycetota</taxon>
        <taxon>Actinomycetes</taxon>
        <taxon>Mycobacteriales</taxon>
        <taxon>Gordoniaceae</taxon>
        <taxon>Gordonia</taxon>
    </lineage>
</organism>
<reference evidence="3 4" key="1">
    <citation type="journal article" date="2019" name="Int. J. Syst. Evol. Microbiol.">
        <title>The Global Catalogue of Microorganisms (GCM) 10K type strain sequencing project: providing services to taxonomists for standard genome sequencing and annotation.</title>
        <authorList>
            <consortium name="The Broad Institute Genomics Platform"/>
            <consortium name="The Broad Institute Genome Sequencing Center for Infectious Disease"/>
            <person name="Wu L."/>
            <person name="Ma J."/>
        </authorList>
    </citation>
    <scope>NUCLEOTIDE SEQUENCE [LARGE SCALE GENOMIC DNA]</scope>
    <source>
        <strain evidence="3 4">JCM 16227</strain>
    </source>
</reference>
<dbReference type="EMBL" id="BAAARB010000016">
    <property type="protein sequence ID" value="GAA2386848.1"/>
    <property type="molecule type" value="Genomic_DNA"/>
</dbReference>
<evidence type="ECO:0000256" key="1">
    <source>
        <dbReference type="ARBA" id="ARBA00008710"/>
    </source>
</evidence>
<evidence type="ECO:0000313" key="4">
    <source>
        <dbReference type="Proteomes" id="UP001501170"/>
    </source>
</evidence>
<dbReference type="Gene3D" id="2.30.110.10">
    <property type="entry name" value="Electron Transport, Fmn-binding Protein, Chain A"/>
    <property type="match status" value="1"/>
</dbReference>
<name>A0ABN3HTF9_9ACTN</name>
<dbReference type="InterPro" id="IPR004378">
    <property type="entry name" value="F420H2_quin_Rdtase"/>
</dbReference>
<comment type="similarity">
    <text evidence="1">Belongs to the F420H(2)-dependent quinone reductase family.</text>
</comment>
<dbReference type="PANTHER" id="PTHR39428">
    <property type="entry name" value="F420H(2)-DEPENDENT QUINONE REDUCTASE RV1261C"/>
    <property type="match status" value="1"/>
</dbReference>
<sequence length="146" mass="16734">MIPRLTRDWAPKLMNWAHRLVLTVSGGRLLDRPFGMPVVELHTVGRKSGLPRSCYLTTPVHDDHRLILVASKGGDDRDPDWYRNLMATPDAEITLDGNRIPIHARTADPQEKAELWPEVVRAYRGYAKYQERTSRDIPLVICDLRP</sequence>
<dbReference type="PANTHER" id="PTHR39428:SF1">
    <property type="entry name" value="F420H(2)-DEPENDENT QUINONE REDUCTASE RV1261C"/>
    <property type="match status" value="1"/>
</dbReference>
<dbReference type="InterPro" id="IPR012349">
    <property type="entry name" value="Split_barrel_FMN-bd"/>
</dbReference>
<accession>A0ABN3HTF9</accession>
<keyword evidence="4" id="KW-1185">Reference proteome</keyword>
<dbReference type="RefSeq" id="WP_278125809.1">
    <property type="nucleotide sequence ID" value="NZ_BAAARB010000016.1"/>
</dbReference>